<reference evidence="10 11" key="1">
    <citation type="journal article" date="2019" name="Sci. Transl. Med.">
        <title>Quorum sensing between bacterial species on the skin protects against epidermal injury in atopic dermatitis.</title>
        <authorList>
            <person name="Williams M.R."/>
        </authorList>
    </citation>
    <scope>NUCLEOTIDE SEQUENCE [LARGE SCALE GENOMIC DNA]</scope>
    <source>
        <strain evidence="10 11">H8</strain>
    </source>
</reference>
<dbReference type="RefSeq" id="WP_002470020.1">
    <property type="nucleotide sequence ID" value="NZ_AP014956.1"/>
</dbReference>
<evidence type="ECO:0000259" key="7">
    <source>
        <dbReference type="SMART" id="SM00387"/>
    </source>
</evidence>
<keyword evidence="3" id="KW-0808">Transferase</keyword>
<evidence type="ECO:0000313" key="8">
    <source>
        <dbReference type="EMBL" id="NMK54487.1"/>
    </source>
</evidence>
<evidence type="ECO:0000313" key="9">
    <source>
        <dbReference type="EMBL" id="NMK96879.1"/>
    </source>
</evidence>
<dbReference type="InterPro" id="IPR003594">
    <property type="entry name" value="HATPase_dom"/>
</dbReference>
<dbReference type="InterPro" id="IPR036890">
    <property type="entry name" value="HATPase_C_sf"/>
</dbReference>
<accession>A0A7Z7YXH2</accession>
<dbReference type="SMART" id="SM00387">
    <property type="entry name" value="HATPase_c"/>
    <property type="match status" value="1"/>
</dbReference>
<proteinExistence type="predicted"/>
<dbReference type="PANTHER" id="PTHR24421">
    <property type="entry name" value="NITRATE/NITRITE SENSOR PROTEIN NARX-RELATED"/>
    <property type="match status" value="1"/>
</dbReference>
<dbReference type="EMBL" id="SCHC01000001">
    <property type="protein sequence ID" value="TBW78154.1"/>
    <property type="molecule type" value="Genomic_DNA"/>
</dbReference>
<dbReference type="InterPro" id="IPR011712">
    <property type="entry name" value="Sig_transdc_His_kin_sub3_dim/P"/>
</dbReference>
<evidence type="ECO:0000313" key="11">
    <source>
        <dbReference type="Proteomes" id="UP000291949"/>
    </source>
</evidence>
<dbReference type="Pfam" id="PF02518">
    <property type="entry name" value="HATPase_c"/>
    <property type="match status" value="1"/>
</dbReference>
<keyword evidence="6" id="KW-1133">Transmembrane helix</keyword>
<dbReference type="Proteomes" id="UP000538955">
    <property type="component" value="Unassembled WGS sequence"/>
</dbReference>
<dbReference type="GO" id="GO:0016020">
    <property type="term" value="C:membrane"/>
    <property type="evidence" value="ECO:0007669"/>
    <property type="project" value="InterPro"/>
</dbReference>
<dbReference type="PANTHER" id="PTHR24421:SF63">
    <property type="entry name" value="SENSOR HISTIDINE KINASE DESK"/>
    <property type="match status" value="1"/>
</dbReference>
<keyword evidence="6" id="KW-0472">Membrane</keyword>
<dbReference type="EMBL" id="JABBMI010000058">
    <property type="protein sequence ID" value="NMK54487.1"/>
    <property type="molecule type" value="Genomic_DNA"/>
</dbReference>
<feature type="transmembrane region" description="Helical" evidence="6">
    <location>
        <begin position="133"/>
        <end position="151"/>
    </location>
</feature>
<dbReference type="GeneID" id="93669643"/>
<name>A0A7Z7YXH2_STACP</name>
<dbReference type="Gene3D" id="3.30.565.10">
    <property type="entry name" value="Histidine kinase-like ATPase, C-terminal domain"/>
    <property type="match status" value="1"/>
</dbReference>
<sequence>MRSKRGFGVRMGEISSLIYLIFPIFGLFYSEHQYNILVYSIILSIFTISYLILVLFHTKINKNHLYIFLLIHYLCIMYFVYAYEPLLSMFFFYSAFALPFIFDVGVKSKEFISFITTMIICAFLTYITHHDYVYTMIIYYIVILMIAFGNFQVRKDRRVRKELEEKNKYINVLIAEQERNRIGQDLHDTLGHVFASLTLKSELATKLLDTDKEAARNEMRAINELSRETLNKVRTIIDDLKVQSFEEEVLSVESILHDANLNFIFKNKSAARSLNPAKQSILSMILREAINNVIKHAHATEVVGKIKEKQHEITLIVSDNGVGIDGEVASSLKSIRERTAYLNGEVEVQSNEGTTIIVRIPRSELM</sequence>
<evidence type="ECO:0000313" key="10">
    <source>
        <dbReference type="EMBL" id="TBW78154.1"/>
    </source>
</evidence>
<protein>
    <recommendedName>
        <fullName evidence="2">histidine kinase</fullName>
        <ecNumber evidence="2">2.7.13.3</ecNumber>
    </recommendedName>
</protein>
<keyword evidence="5" id="KW-0902">Two-component regulatory system</keyword>
<dbReference type="Proteomes" id="UP000291949">
    <property type="component" value="Unassembled WGS sequence"/>
</dbReference>
<feature type="transmembrane region" description="Helical" evidence="6">
    <location>
        <begin position="36"/>
        <end position="56"/>
    </location>
</feature>
<reference evidence="12 13" key="2">
    <citation type="submission" date="2020-04" db="EMBL/GenBank/DDBJ databases">
        <title>The Epidemiology and Molecular Characteristics of Linezolid-Resistant Staphylococcus capitis in Huashan Hospital, Shanghai.</title>
        <authorList>
            <person name="Ding L."/>
            <person name="Li P."/>
            <person name="Yang Y."/>
            <person name="Lin D."/>
            <person name="Xu X."/>
        </authorList>
    </citation>
    <scope>NUCLEOTIDE SEQUENCE [LARGE SCALE GENOMIC DNA]</scope>
    <source>
        <strain evidence="9 13">12-86</strain>
        <strain evidence="8 12">17-84</strain>
    </source>
</reference>
<keyword evidence="6" id="KW-0812">Transmembrane</keyword>
<dbReference type="Pfam" id="PF07730">
    <property type="entry name" value="HisKA_3"/>
    <property type="match status" value="1"/>
</dbReference>
<evidence type="ECO:0000256" key="5">
    <source>
        <dbReference type="ARBA" id="ARBA00023012"/>
    </source>
</evidence>
<evidence type="ECO:0000256" key="1">
    <source>
        <dbReference type="ARBA" id="ARBA00000085"/>
    </source>
</evidence>
<dbReference type="CDD" id="cd16917">
    <property type="entry name" value="HATPase_UhpB-NarQ-NarX-like"/>
    <property type="match status" value="1"/>
</dbReference>
<keyword evidence="4 10" id="KW-0418">Kinase</keyword>
<feature type="transmembrane region" description="Helical" evidence="6">
    <location>
        <begin position="12"/>
        <end position="30"/>
    </location>
</feature>
<dbReference type="AlphaFoldDB" id="A0A7Z7YXH2"/>
<feature type="transmembrane region" description="Helical" evidence="6">
    <location>
        <begin position="63"/>
        <end position="81"/>
    </location>
</feature>
<dbReference type="GO" id="GO:0000155">
    <property type="term" value="F:phosphorelay sensor kinase activity"/>
    <property type="evidence" value="ECO:0007669"/>
    <property type="project" value="InterPro"/>
</dbReference>
<feature type="domain" description="Histidine kinase/HSP90-like ATPase" evidence="7">
    <location>
        <begin position="277"/>
        <end position="364"/>
    </location>
</feature>
<evidence type="ECO:0000256" key="2">
    <source>
        <dbReference type="ARBA" id="ARBA00012438"/>
    </source>
</evidence>
<dbReference type="EMBL" id="JABBLX010000001">
    <property type="protein sequence ID" value="NMK96879.1"/>
    <property type="molecule type" value="Genomic_DNA"/>
</dbReference>
<dbReference type="SUPFAM" id="SSF55874">
    <property type="entry name" value="ATPase domain of HSP90 chaperone/DNA topoisomerase II/histidine kinase"/>
    <property type="match status" value="1"/>
</dbReference>
<evidence type="ECO:0000256" key="6">
    <source>
        <dbReference type="SAM" id="Phobius"/>
    </source>
</evidence>
<evidence type="ECO:0000313" key="13">
    <source>
        <dbReference type="Proteomes" id="UP000550736"/>
    </source>
</evidence>
<dbReference type="Proteomes" id="UP000550736">
    <property type="component" value="Unassembled WGS sequence"/>
</dbReference>
<dbReference type="Gene3D" id="1.20.5.1930">
    <property type="match status" value="1"/>
</dbReference>
<dbReference type="InterPro" id="IPR050482">
    <property type="entry name" value="Sensor_HK_TwoCompSys"/>
</dbReference>
<evidence type="ECO:0000313" key="12">
    <source>
        <dbReference type="Proteomes" id="UP000538955"/>
    </source>
</evidence>
<keyword evidence="12" id="KW-1185">Reference proteome</keyword>
<comment type="caution">
    <text evidence="10">The sequence shown here is derived from an EMBL/GenBank/DDBJ whole genome shotgun (WGS) entry which is preliminary data.</text>
</comment>
<organism evidence="10 11">
    <name type="scientific">Staphylococcus capitis</name>
    <dbReference type="NCBI Taxonomy" id="29388"/>
    <lineage>
        <taxon>Bacteria</taxon>
        <taxon>Bacillati</taxon>
        <taxon>Bacillota</taxon>
        <taxon>Bacilli</taxon>
        <taxon>Bacillales</taxon>
        <taxon>Staphylococcaceae</taxon>
        <taxon>Staphylococcus</taxon>
    </lineage>
</organism>
<evidence type="ECO:0000256" key="3">
    <source>
        <dbReference type="ARBA" id="ARBA00022679"/>
    </source>
</evidence>
<comment type="catalytic activity">
    <reaction evidence="1">
        <text>ATP + protein L-histidine = ADP + protein N-phospho-L-histidine.</text>
        <dbReference type="EC" id="2.7.13.3"/>
    </reaction>
</comment>
<gene>
    <name evidence="10" type="ORF">EQ811_03540</name>
    <name evidence="9" type="ORF">HHM13_02025</name>
    <name evidence="8" type="ORF">HHM24_06905</name>
</gene>
<feature type="transmembrane region" description="Helical" evidence="6">
    <location>
        <begin position="87"/>
        <end position="104"/>
    </location>
</feature>
<feature type="transmembrane region" description="Helical" evidence="6">
    <location>
        <begin position="111"/>
        <end position="127"/>
    </location>
</feature>
<dbReference type="GO" id="GO:0046983">
    <property type="term" value="F:protein dimerization activity"/>
    <property type="evidence" value="ECO:0007669"/>
    <property type="project" value="InterPro"/>
</dbReference>
<dbReference type="EC" id="2.7.13.3" evidence="2"/>
<evidence type="ECO:0000256" key="4">
    <source>
        <dbReference type="ARBA" id="ARBA00022777"/>
    </source>
</evidence>